<dbReference type="Proteomes" id="UP000694701">
    <property type="component" value="Unplaced"/>
</dbReference>
<name>A0A8C2KSN1_CYPCA</name>
<evidence type="ECO:0000256" key="2">
    <source>
        <dbReference type="ARBA" id="ARBA00022859"/>
    </source>
</evidence>
<dbReference type="AlphaFoldDB" id="A0A8C2KSN1"/>
<dbReference type="PANTHER" id="PTHR23268">
    <property type="entry name" value="T-CELL RECEPTOR BETA CHAIN"/>
    <property type="match status" value="1"/>
</dbReference>
<accession>A0A8C2KSN1</accession>
<reference evidence="5" key="1">
    <citation type="submission" date="2025-08" db="UniProtKB">
        <authorList>
            <consortium name="Ensembl"/>
        </authorList>
    </citation>
    <scope>IDENTIFICATION</scope>
</reference>
<feature type="transmembrane region" description="Helical" evidence="3">
    <location>
        <begin position="24"/>
        <end position="44"/>
    </location>
</feature>
<dbReference type="GO" id="GO:0002376">
    <property type="term" value="P:immune system process"/>
    <property type="evidence" value="ECO:0007669"/>
    <property type="project" value="UniProtKB-KW"/>
</dbReference>
<feature type="domain" description="Ig-like" evidence="4">
    <location>
        <begin position="40"/>
        <end position="139"/>
    </location>
</feature>
<protein>
    <recommendedName>
        <fullName evidence="4">Ig-like domain-containing protein</fullName>
    </recommendedName>
</protein>
<sequence length="139" mass="15660">MALTITVNRWRYTACKSSSFTETLLLNLSFICLFAASTFGNIVYQTPSKSIKDRDTSAVFICTHNIGSYFQMIWYKQTQGTLGFKLMGNLNGETDQIETEFKNKIFLNGNGRRNGTLTIKNLTVDDSAVYFCAAYDTVL</sequence>
<dbReference type="InterPro" id="IPR013783">
    <property type="entry name" value="Ig-like_fold"/>
</dbReference>
<proteinExistence type="predicted"/>
<evidence type="ECO:0000256" key="1">
    <source>
        <dbReference type="ARBA" id="ARBA00022729"/>
    </source>
</evidence>
<dbReference type="Gene3D" id="2.60.40.10">
    <property type="entry name" value="Immunoglobulins"/>
    <property type="match status" value="1"/>
</dbReference>
<dbReference type="Ensembl" id="ENSCCRT00020123693.1">
    <property type="protein sequence ID" value="ENSCCRP00020113351.1"/>
    <property type="gene ID" value="ENSCCRG00020051347.1"/>
</dbReference>
<dbReference type="InterPro" id="IPR036179">
    <property type="entry name" value="Ig-like_dom_sf"/>
</dbReference>
<dbReference type="InterPro" id="IPR007110">
    <property type="entry name" value="Ig-like_dom"/>
</dbReference>
<dbReference type="Pfam" id="PF07686">
    <property type="entry name" value="V-set"/>
    <property type="match status" value="1"/>
</dbReference>
<organism evidence="5 6">
    <name type="scientific">Cyprinus carpio</name>
    <name type="common">Common carp</name>
    <dbReference type="NCBI Taxonomy" id="7962"/>
    <lineage>
        <taxon>Eukaryota</taxon>
        <taxon>Metazoa</taxon>
        <taxon>Chordata</taxon>
        <taxon>Craniata</taxon>
        <taxon>Vertebrata</taxon>
        <taxon>Euteleostomi</taxon>
        <taxon>Actinopterygii</taxon>
        <taxon>Neopterygii</taxon>
        <taxon>Teleostei</taxon>
        <taxon>Ostariophysi</taxon>
        <taxon>Cypriniformes</taxon>
        <taxon>Cyprinidae</taxon>
        <taxon>Cyprininae</taxon>
        <taxon>Cyprinus</taxon>
    </lineage>
</organism>
<keyword evidence="3" id="KW-1133">Transmembrane helix</keyword>
<evidence type="ECO:0000313" key="5">
    <source>
        <dbReference type="Ensembl" id="ENSCCRP00020113351.1"/>
    </source>
</evidence>
<dbReference type="InterPro" id="IPR013106">
    <property type="entry name" value="Ig_V-set"/>
</dbReference>
<evidence type="ECO:0000313" key="6">
    <source>
        <dbReference type="Proteomes" id="UP000694701"/>
    </source>
</evidence>
<keyword evidence="3" id="KW-0812">Transmembrane</keyword>
<evidence type="ECO:0000259" key="4">
    <source>
        <dbReference type="PROSITE" id="PS50835"/>
    </source>
</evidence>
<keyword evidence="2" id="KW-0391">Immunity</keyword>
<dbReference type="SUPFAM" id="SSF48726">
    <property type="entry name" value="Immunoglobulin"/>
    <property type="match status" value="1"/>
</dbReference>
<dbReference type="GO" id="GO:0007166">
    <property type="term" value="P:cell surface receptor signaling pathway"/>
    <property type="evidence" value="ECO:0007669"/>
    <property type="project" value="TreeGrafter"/>
</dbReference>
<dbReference type="SMART" id="SM00406">
    <property type="entry name" value="IGv"/>
    <property type="match status" value="1"/>
</dbReference>
<keyword evidence="3" id="KW-0472">Membrane</keyword>
<dbReference type="GO" id="GO:0005886">
    <property type="term" value="C:plasma membrane"/>
    <property type="evidence" value="ECO:0007669"/>
    <property type="project" value="TreeGrafter"/>
</dbReference>
<dbReference type="InterPro" id="IPR050413">
    <property type="entry name" value="TCR_beta_variable"/>
</dbReference>
<evidence type="ECO:0000256" key="3">
    <source>
        <dbReference type="SAM" id="Phobius"/>
    </source>
</evidence>
<dbReference type="PROSITE" id="PS50835">
    <property type="entry name" value="IG_LIKE"/>
    <property type="match status" value="1"/>
</dbReference>
<keyword evidence="1" id="KW-0732">Signal</keyword>